<accession>A0A918AVS2</accession>
<comment type="caution">
    <text evidence="2">The sequence shown here is derived from an EMBL/GenBank/DDBJ whole genome shotgun (WGS) entry which is preliminary data.</text>
</comment>
<protein>
    <recommendedName>
        <fullName evidence="1">DUF6875 domain-containing protein</fullName>
    </recommendedName>
</protein>
<reference evidence="2" key="2">
    <citation type="submission" date="2020-09" db="EMBL/GenBank/DDBJ databases">
        <authorList>
            <person name="Sun Q."/>
            <person name="Ohkuma M."/>
        </authorList>
    </citation>
    <scope>NUCLEOTIDE SEQUENCE</scope>
    <source>
        <strain evidence="2">JCM 3313</strain>
    </source>
</reference>
<evidence type="ECO:0000259" key="1">
    <source>
        <dbReference type="Pfam" id="PF21780"/>
    </source>
</evidence>
<dbReference type="Proteomes" id="UP000639606">
    <property type="component" value="Unassembled WGS sequence"/>
</dbReference>
<dbReference type="AlphaFoldDB" id="A0A918AVS2"/>
<keyword evidence="3" id="KW-1185">Reference proteome</keyword>
<dbReference type="InterPro" id="IPR049240">
    <property type="entry name" value="DUF6875"/>
</dbReference>
<reference evidence="2" key="1">
    <citation type="journal article" date="2014" name="Int. J. Syst. Evol. Microbiol.">
        <title>Complete genome sequence of Corynebacterium casei LMG S-19264T (=DSM 44701T), isolated from a smear-ripened cheese.</title>
        <authorList>
            <consortium name="US DOE Joint Genome Institute (JGI-PGF)"/>
            <person name="Walter F."/>
            <person name="Albersmeier A."/>
            <person name="Kalinowski J."/>
            <person name="Ruckert C."/>
        </authorList>
    </citation>
    <scope>NUCLEOTIDE SEQUENCE</scope>
    <source>
        <strain evidence="2">JCM 3313</strain>
    </source>
</reference>
<dbReference type="Pfam" id="PF21780">
    <property type="entry name" value="DUF6875"/>
    <property type="match status" value="1"/>
</dbReference>
<feature type="domain" description="DUF6875" evidence="1">
    <location>
        <begin position="16"/>
        <end position="186"/>
    </location>
</feature>
<sequence length="210" mass="24348">MERRPVLPATVDRDIRQVLDWLDDFISAPHPDLGRSGDVCPFVRASRLRRELFLALRYDVDGDSGEELGRVVREEVERFTARFPLPPSARGPVTTSQVVAFPAIPDRRWEVIDQSYPALKEELVAEGLMIGQFHPTCPEPAVRNRDFPVSRSPLPMYALRWMAVHDILFLRGRRTWFERYRSRFGALHDNGRVADPLLRRYYEEALRAYG</sequence>
<proteinExistence type="predicted"/>
<evidence type="ECO:0000313" key="3">
    <source>
        <dbReference type="Proteomes" id="UP000639606"/>
    </source>
</evidence>
<evidence type="ECO:0000313" key="2">
    <source>
        <dbReference type="EMBL" id="GGP82014.1"/>
    </source>
</evidence>
<dbReference type="EMBL" id="BMRG01000022">
    <property type="protein sequence ID" value="GGP82014.1"/>
    <property type="molecule type" value="Genomic_DNA"/>
</dbReference>
<gene>
    <name evidence="2" type="ORF">GCM10010185_65090</name>
</gene>
<name>A0A918AVS2_9PSEU</name>
<organism evidence="2 3">
    <name type="scientific">Saccharothrix coeruleofusca</name>
    <dbReference type="NCBI Taxonomy" id="33919"/>
    <lineage>
        <taxon>Bacteria</taxon>
        <taxon>Bacillati</taxon>
        <taxon>Actinomycetota</taxon>
        <taxon>Actinomycetes</taxon>
        <taxon>Pseudonocardiales</taxon>
        <taxon>Pseudonocardiaceae</taxon>
        <taxon>Saccharothrix</taxon>
    </lineage>
</organism>